<dbReference type="EMBL" id="CAVMBE010000039">
    <property type="protein sequence ID" value="CAK4030670.1"/>
    <property type="molecule type" value="Genomic_DNA"/>
</dbReference>
<protein>
    <submittedName>
        <fullName evidence="1">Uncharacterized protein</fullName>
    </submittedName>
</protein>
<dbReference type="AlphaFoldDB" id="A0AAI9EC52"/>
<proteinExistence type="predicted"/>
<name>A0AAI9EC52_9PEZI</name>
<accession>A0AAI9EC52</accession>
<sequence>MTRNEFPFLNLLLVSRRVRNEILPMILWKYWVLVPRSDPPPTILPHKAGFCLRRICVRWKQKDDLRFVRVINEQGQLECIEFLINVEVNQLWENKAAFLGDFRRNVFRARKCSLKSIDIRHENLEKMEKALWKLARWDRSYSGGMSYQYTMRLVTRQWDSWECMEGFFSYWRRRVMRECEEMMVGLGRK</sequence>
<comment type="caution">
    <text evidence="1">The sequence shown here is derived from an EMBL/GenBank/DDBJ whole genome shotgun (WGS) entry which is preliminary data.</text>
</comment>
<evidence type="ECO:0000313" key="1">
    <source>
        <dbReference type="EMBL" id="CAK4030670.1"/>
    </source>
</evidence>
<reference evidence="1" key="1">
    <citation type="submission" date="2023-11" db="EMBL/GenBank/DDBJ databases">
        <authorList>
            <person name="Alioto T."/>
            <person name="Alioto T."/>
            <person name="Gomez Garrido J."/>
        </authorList>
    </citation>
    <scope>NUCLEOTIDE SEQUENCE</scope>
</reference>
<evidence type="ECO:0000313" key="2">
    <source>
        <dbReference type="Proteomes" id="UP001296104"/>
    </source>
</evidence>
<dbReference type="Proteomes" id="UP001296104">
    <property type="component" value="Unassembled WGS sequence"/>
</dbReference>
<gene>
    <name evidence="1" type="ORF">LECACI_7A005828</name>
</gene>
<organism evidence="1 2">
    <name type="scientific">Lecanosticta acicola</name>
    <dbReference type="NCBI Taxonomy" id="111012"/>
    <lineage>
        <taxon>Eukaryota</taxon>
        <taxon>Fungi</taxon>
        <taxon>Dikarya</taxon>
        <taxon>Ascomycota</taxon>
        <taxon>Pezizomycotina</taxon>
        <taxon>Dothideomycetes</taxon>
        <taxon>Dothideomycetidae</taxon>
        <taxon>Mycosphaerellales</taxon>
        <taxon>Mycosphaerellaceae</taxon>
        <taxon>Lecanosticta</taxon>
    </lineage>
</organism>
<keyword evidence="2" id="KW-1185">Reference proteome</keyword>